<evidence type="ECO:0000313" key="1">
    <source>
        <dbReference type="EMBL" id="MCL1632823.1"/>
    </source>
</evidence>
<accession>A0ABT0MD81</accession>
<dbReference type="Gene3D" id="3.90.1150.200">
    <property type="match status" value="1"/>
</dbReference>
<reference evidence="1 2" key="1">
    <citation type="submission" date="2022-05" db="EMBL/GenBank/DDBJ databases">
        <title>Sporolactobacillus sp nov CPB3-1, isolated from tree bark (Mangifera indica L.).</title>
        <authorList>
            <person name="Phuengjayaem S."/>
            <person name="Tanasupawat S."/>
        </authorList>
    </citation>
    <scope>NUCLEOTIDE SEQUENCE [LARGE SCALE GENOMIC DNA]</scope>
    <source>
        <strain evidence="1 2">CPB3-1</strain>
    </source>
</reference>
<evidence type="ECO:0008006" key="3">
    <source>
        <dbReference type="Google" id="ProtNLM"/>
    </source>
</evidence>
<dbReference type="SUPFAM" id="SSF159888">
    <property type="entry name" value="YdhG-like"/>
    <property type="match status" value="1"/>
</dbReference>
<dbReference type="RefSeq" id="WP_249103435.1">
    <property type="nucleotide sequence ID" value="NZ_JAMAST010000023.1"/>
</dbReference>
<dbReference type="EMBL" id="JAMAST010000023">
    <property type="protein sequence ID" value="MCL1632823.1"/>
    <property type="molecule type" value="Genomic_DNA"/>
</dbReference>
<proteinExistence type="predicted"/>
<comment type="caution">
    <text evidence="1">The sequence shown here is derived from an EMBL/GenBank/DDBJ whole genome shotgun (WGS) entry which is preliminary data.</text>
</comment>
<dbReference type="Proteomes" id="UP001203004">
    <property type="component" value="Unassembled WGS sequence"/>
</dbReference>
<name>A0ABT0MD81_9BACL</name>
<protein>
    <recommendedName>
        <fullName evidence="3">YdhG-like domain-containing protein</fullName>
    </recommendedName>
</protein>
<gene>
    <name evidence="1" type="ORF">M3N64_12925</name>
</gene>
<evidence type="ECO:0000313" key="2">
    <source>
        <dbReference type="Proteomes" id="UP001203004"/>
    </source>
</evidence>
<sequence>METVTEFLNRLEYLNRFNAHQKLWLHTMIRLMRNQLPQWDETTFCRMPVYRLHHKYIAFNVTNHFFSFYSNDEFPINLLKQKLTSGQYGKCCVHVPLSDLSELPAFSAACQLFVSHSVNTIDSAEHARRLQNVQSVWQFGELRQETCRKTKNASEFN</sequence>
<organism evidence="1 2">
    <name type="scientific">Sporolactobacillus mangiferae</name>
    <dbReference type="NCBI Taxonomy" id="2940498"/>
    <lineage>
        <taxon>Bacteria</taxon>
        <taxon>Bacillati</taxon>
        <taxon>Bacillota</taxon>
        <taxon>Bacilli</taxon>
        <taxon>Bacillales</taxon>
        <taxon>Sporolactobacillaceae</taxon>
        <taxon>Sporolactobacillus</taxon>
    </lineage>
</organism>
<keyword evidence="2" id="KW-1185">Reference proteome</keyword>